<feature type="DNA-binding region" description="H-T-H motif" evidence="2">
    <location>
        <begin position="35"/>
        <end position="54"/>
    </location>
</feature>
<organism evidence="4 5">
    <name type="scientific">Nocardiopsis mangrovi</name>
    <dbReference type="NCBI Taxonomy" id="1179818"/>
    <lineage>
        <taxon>Bacteria</taxon>
        <taxon>Bacillati</taxon>
        <taxon>Actinomycetota</taxon>
        <taxon>Actinomycetes</taxon>
        <taxon>Streptosporangiales</taxon>
        <taxon>Nocardiopsidaceae</taxon>
        <taxon>Nocardiopsis</taxon>
    </lineage>
</organism>
<feature type="domain" description="HTH tetR-type" evidence="3">
    <location>
        <begin position="12"/>
        <end position="72"/>
    </location>
</feature>
<dbReference type="Pfam" id="PF00440">
    <property type="entry name" value="TetR_N"/>
    <property type="match status" value="1"/>
</dbReference>
<evidence type="ECO:0000256" key="2">
    <source>
        <dbReference type="PROSITE-ProRule" id="PRU00335"/>
    </source>
</evidence>
<evidence type="ECO:0000313" key="4">
    <source>
        <dbReference type="EMBL" id="MFC4562345.1"/>
    </source>
</evidence>
<dbReference type="InterPro" id="IPR050109">
    <property type="entry name" value="HTH-type_TetR-like_transc_reg"/>
</dbReference>
<gene>
    <name evidence="4" type="ORF">ACFO4E_10805</name>
</gene>
<evidence type="ECO:0000313" key="5">
    <source>
        <dbReference type="Proteomes" id="UP001595923"/>
    </source>
</evidence>
<dbReference type="InterPro" id="IPR009057">
    <property type="entry name" value="Homeodomain-like_sf"/>
</dbReference>
<evidence type="ECO:0000259" key="3">
    <source>
        <dbReference type="PROSITE" id="PS50977"/>
    </source>
</evidence>
<protein>
    <submittedName>
        <fullName evidence="4">TetR/AcrR family transcriptional regulator</fullName>
    </submittedName>
</protein>
<dbReference type="Gene3D" id="1.10.357.10">
    <property type="entry name" value="Tetracycline Repressor, domain 2"/>
    <property type="match status" value="1"/>
</dbReference>
<reference evidence="5" key="1">
    <citation type="journal article" date="2019" name="Int. J. Syst. Evol. Microbiol.">
        <title>The Global Catalogue of Microorganisms (GCM) 10K type strain sequencing project: providing services to taxonomists for standard genome sequencing and annotation.</title>
        <authorList>
            <consortium name="The Broad Institute Genomics Platform"/>
            <consortium name="The Broad Institute Genome Sequencing Center for Infectious Disease"/>
            <person name="Wu L."/>
            <person name="Ma J."/>
        </authorList>
    </citation>
    <scope>NUCLEOTIDE SEQUENCE [LARGE SCALE GENOMIC DNA]</scope>
    <source>
        <strain evidence="5">XZYJ18</strain>
    </source>
</reference>
<keyword evidence="5" id="KW-1185">Reference proteome</keyword>
<dbReference type="PANTHER" id="PTHR30055">
    <property type="entry name" value="HTH-TYPE TRANSCRIPTIONAL REGULATOR RUTR"/>
    <property type="match status" value="1"/>
</dbReference>
<evidence type="ECO:0000256" key="1">
    <source>
        <dbReference type="ARBA" id="ARBA00023125"/>
    </source>
</evidence>
<dbReference type="PANTHER" id="PTHR30055:SF146">
    <property type="entry name" value="HTH-TYPE TRANSCRIPTIONAL DUAL REGULATOR CECR"/>
    <property type="match status" value="1"/>
</dbReference>
<dbReference type="Proteomes" id="UP001595923">
    <property type="component" value="Unassembled WGS sequence"/>
</dbReference>
<sequence>MATERRARVSIERRREQILAAALKEFSHKGLHGGSTVTIAKDVEISHPNLFRVFSTKKGLFVAVLERVFTTVERDVFVPGEKADSRHLETMANAWGVLMENRELMLMLLQGYASCEDPDIRDLMHAWTKNTVDRIEALPGIDTDLAHDFFAAGTLYLVAASMNLPAIAGSDEWADRFLASGAAGET</sequence>
<dbReference type="PROSITE" id="PS50977">
    <property type="entry name" value="HTH_TETR_2"/>
    <property type="match status" value="1"/>
</dbReference>
<dbReference type="RefSeq" id="WP_378573488.1">
    <property type="nucleotide sequence ID" value="NZ_JBHSFQ010000008.1"/>
</dbReference>
<dbReference type="EMBL" id="JBHSFQ010000008">
    <property type="protein sequence ID" value="MFC4562345.1"/>
    <property type="molecule type" value="Genomic_DNA"/>
</dbReference>
<dbReference type="SUPFAM" id="SSF46689">
    <property type="entry name" value="Homeodomain-like"/>
    <property type="match status" value="1"/>
</dbReference>
<proteinExistence type="predicted"/>
<dbReference type="InterPro" id="IPR001647">
    <property type="entry name" value="HTH_TetR"/>
</dbReference>
<comment type="caution">
    <text evidence="4">The sequence shown here is derived from an EMBL/GenBank/DDBJ whole genome shotgun (WGS) entry which is preliminary data.</text>
</comment>
<keyword evidence="1 2" id="KW-0238">DNA-binding</keyword>
<accession>A0ABV9DTX0</accession>
<name>A0ABV9DTX0_9ACTN</name>